<comment type="caution">
    <text evidence="2">The sequence shown here is derived from an EMBL/GenBank/DDBJ whole genome shotgun (WGS) entry which is preliminary data.</text>
</comment>
<evidence type="ECO:0000256" key="1">
    <source>
        <dbReference type="SAM" id="MobiDB-lite"/>
    </source>
</evidence>
<dbReference type="Proteomes" id="UP001383192">
    <property type="component" value="Unassembled WGS sequence"/>
</dbReference>
<reference evidence="2 3" key="1">
    <citation type="submission" date="2024-01" db="EMBL/GenBank/DDBJ databases">
        <title>A draft genome for a cacao thread blight-causing isolate of Paramarasmius palmivorus.</title>
        <authorList>
            <person name="Baruah I.K."/>
            <person name="Bukari Y."/>
            <person name="Amoako-Attah I."/>
            <person name="Meinhardt L.W."/>
            <person name="Bailey B.A."/>
            <person name="Cohen S.P."/>
        </authorList>
    </citation>
    <scope>NUCLEOTIDE SEQUENCE [LARGE SCALE GENOMIC DNA]</scope>
    <source>
        <strain evidence="2 3">GH-12</strain>
    </source>
</reference>
<feature type="region of interest" description="Disordered" evidence="1">
    <location>
        <begin position="174"/>
        <end position="197"/>
    </location>
</feature>
<sequence length="225" mass="24252">MQSTMISATSTTSVVLTELEEVAAVVKKLPYLNAGKAFRSILRPALIGREVDVLAHINSKLPSVSVDFVKKGSAEKVEAGDENDDDMDEDVDDIVAAHHDIFFYEQEFSQETLSASTTPISWIGNSTVSPATAIKKKTVSATTTTSAPLTWIGNSTVSPATPIKKVTIPKLWSAATATPPRATRRNKENTNPTSLSDDVKAIKRARRVTPPSLLQAMLKNNGTPF</sequence>
<organism evidence="2 3">
    <name type="scientific">Paramarasmius palmivorus</name>
    <dbReference type="NCBI Taxonomy" id="297713"/>
    <lineage>
        <taxon>Eukaryota</taxon>
        <taxon>Fungi</taxon>
        <taxon>Dikarya</taxon>
        <taxon>Basidiomycota</taxon>
        <taxon>Agaricomycotina</taxon>
        <taxon>Agaricomycetes</taxon>
        <taxon>Agaricomycetidae</taxon>
        <taxon>Agaricales</taxon>
        <taxon>Marasmiineae</taxon>
        <taxon>Marasmiaceae</taxon>
        <taxon>Paramarasmius</taxon>
    </lineage>
</organism>
<evidence type="ECO:0000313" key="2">
    <source>
        <dbReference type="EMBL" id="KAK7043091.1"/>
    </source>
</evidence>
<proteinExistence type="predicted"/>
<gene>
    <name evidence="2" type="ORF">VNI00_008445</name>
</gene>
<dbReference type="EMBL" id="JAYKXP010000029">
    <property type="protein sequence ID" value="KAK7043091.1"/>
    <property type="molecule type" value="Genomic_DNA"/>
</dbReference>
<evidence type="ECO:0000313" key="3">
    <source>
        <dbReference type="Proteomes" id="UP001383192"/>
    </source>
</evidence>
<accession>A0AAW0CW57</accession>
<keyword evidence="3" id="KW-1185">Reference proteome</keyword>
<dbReference type="AlphaFoldDB" id="A0AAW0CW57"/>
<protein>
    <submittedName>
        <fullName evidence="2">Uncharacterized protein</fullName>
    </submittedName>
</protein>
<name>A0AAW0CW57_9AGAR</name>